<evidence type="ECO:0000256" key="1">
    <source>
        <dbReference type="SAM" id="MobiDB-lite"/>
    </source>
</evidence>
<gene>
    <name evidence="2" type="ORF">SADUNF_Sadunf03G0036500</name>
</gene>
<dbReference type="Proteomes" id="UP000657918">
    <property type="component" value="Unassembled WGS sequence"/>
</dbReference>
<protein>
    <submittedName>
        <fullName evidence="2">Uncharacterized protein</fullName>
    </submittedName>
</protein>
<dbReference type="PANTHER" id="PTHR31197:SF29">
    <property type="entry name" value="C2H2-TYPE DOMAIN-CONTAINING PROTEIN"/>
    <property type="match status" value="1"/>
</dbReference>
<dbReference type="Pfam" id="PF07800">
    <property type="entry name" value="DUF1644"/>
    <property type="match status" value="1"/>
</dbReference>
<organism evidence="2 3">
    <name type="scientific">Salix dunnii</name>
    <dbReference type="NCBI Taxonomy" id="1413687"/>
    <lineage>
        <taxon>Eukaryota</taxon>
        <taxon>Viridiplantae</taxon>
        <taxon>Streptophyta</taxon>
        <taxon>Embryophyta</taxon>
        <taxon>Tracheophyta</taxon>
        <taxon>Spermatophyta</taxon>
        <taxon>Magnoliopsida</taxon>
        <taxon>eudicotyledons</taxon>
        <taxon>Gunneridae</taxon>
        <taxon>Pentapetalae</taxon>
        <taxon>rosids</taxon>
        <taxon>fabids</taxon>
        <taxon>Malpighiales</taxon>
        <taxon>Salicaceae</taxon>
        <taxon>Saliceae</taxon>
        <taxon>Salix</taxon>
    </lineage>
</organism>
<reference evidence="2 3" key="1">
    <citation type="submission" date="2020-10" db="EMBL/GenBank/DDBJ databases">
        <title>Plant Genome Project.</title>
        <authorList>
            <person name="Zhang R.-G."/>
        </authorList>
    </citation>
    <scope>NUCLEOTIDE SEQUENCE [LARGE SCALE GENOMIC DNA]</scope>
    <source>
        <strain evidence="2">FAFU-HL-1</strain>
        <tissue evidence="2">Leaf</tissue>
    </source>
</reference>
<proteinExistence type="predicted"/>
<feature type="compositionally biased region" description="Acidic residues" evidence="1">
    <location>
        <begin position="325"/>
        <end position="334"/>
    </location>
</feature>
<evidence type="ECO:0000313" key="2">
    <source>
        <dbReference type="EMBL" id="KAF9685263.1"/>
    </source>
</evidence>
<keyword evidence="3" id="KW-1185">Reference proteome</keyword>
<dbReference type="AlphaFoldDB" id="A0A835KB44"/>
<dbReference type="InterPro" id="IPR012866">
    <property type="entry name" value="DUF1644"/>
</dbReference>
<dbReference type="OrthoDB" id="1921166at2759"/>
<evidence type="ECO:0000313" key="3">
    <source>
        <dbReference type="Proteomes" id="UP000657918"/>
    </source>
</evidence>
<name>A0A835KB44_9ROSI</name>
<sequence>MDVELTWVFAASHICFKLVSLFKENRSTTWYDIDIDDHILENNKREVNSKFLKMPKDRRVDPLSSDRSRSLPCPCSSKNTEQFKTQSSLGLDENVQKWENVSFPVSVDHPHDKGDESTLRLTKDVQEWEQIRCPICMEHPHNAVLLQCSSFGKGCRPYMCNTSYRHSNCLDQFRKSDVSSPSMEILYEIPSVSSRTGEELQLLDQTGHYESEPQPKLCCPLCRGQIYGWTVVNPAREFMNSKVRSCSWETCNFSGSYSELRKHARSDHPFIRPSDVDIQRQHDWTIFEYERDVADMVATLGFTREEQEELGRHFDDLPAMVSPNTEEEDEENEDGNTRDYQDETTSNVYDYHVVTIRFELDLSPEDHDMETIHNSRQTNNFRWNRNMLPAGYERGASYANRRTNNNFRRNNSSRSNIPERMLRGLNSYSYTNRRTTSITWNNSRNNVPERIRHGLNSYRENGGFSRNGNFRGNGNFWGDHMERYQRRRSDSLRSRPSERMP</sequence>
<feature type="region of interest" description="Disordered" evidence="1">
    <location>
        <begin position="311"/>
        <end position="344"/>
    </location>
</feature>
<accession>A0A835KB44</accession>
<dbReference type="PANTHER" id="PTHR31197">
    <property type="entry name" value="OS01G0612600 PROTEIN"/>
    <property type="match status" value="1"/>
</dbReference>
<dbReference type="EMBL" id="JADGMS010000003">
    <property type="protein sequence ID" value="KAF9685263.1"/>
    <property type="molecule type" value="Genomic_DNA"/>
</dbReference>
<comment type="caution">
    <text evidence="2">The sequence shown here is derived from an EMBL/GenBank/DDBJ whole genome shotgun (WGS) entry which is preliminary data.</text>
</comment>